<proteinExistence type="predicted"/>
<feature type="non-terminal residue" evidence="1">
    <location>
        <position position="1"/>
    </location>
</feature>
<protein>
    <submittedName>
        <fullName evidence="1">Uncharacterized protein</fullName>
    </submittedName>
</protein>
<name>A0A7J6RY01_PEROL</name>
<sequence>DMALDNFVEMMSRVADPRFLVRKAVESAIMRELPQKYRSRYTLVMYSHNPYSKCLKAGQYAADLLEDIVTHCKISSAENINSELDLKFVTELLEKRYLPFLNDLGVSLTFTA</sequence>
<dbReference type="AlphaFoldDB" id="A0A7J6RY01"/>
<comment type="caution">
    <text evidence="1">The sequence shown here is derived from an EMBL/GenBank/DDBJ whole genome shotgun (WGS) entry which is preliminary data.</text>
</comment>
<accession>A0A7J6RY01</accession>
<keyword evidence="2" id="KW-1185">Reference proteome</keyword>
<evidence type="ECO:0000313" key="1">
    <source>
        <dbReference type="EMBL" id="KAF4725638.1"/>
    </source>
</evidence>
<reference evidence="1 2" key="1">
    <citation type="submission" date="2020-04" db="EMBL/GenBank/DDBJ databases">
        <title>Perkinsus olseni comparative genomics.</title>
        <authorList>
            <person name="Bogema D.R."/>
        </authorList>
    </citation>
    <scope>NUCLEOTIDE SEQUENCE [LARGE SCALE GENOMIC DNA]</scope>
    <source>
        <strain evidence="1 2">ATCC PRA-207</strain>
    </source>
</reference>
<gene>
    <name evidence="1" type="ORF">FOZ63_020435</name>
</gene>
<dbReference type="EMBL" id="JABANO010022158">
    <property type="protein sequence ID" value="KAF4725638.1"/>
    <property type="molecule type" value="Genomic_DNA"/>
</dbReference>
<evidence type="ECO:0000313" key="2">
    <source>
        <dbReference type="Proteomes" id="UP000553632"/>
    </source>
</evidence>
<organism evidence="1 2">
    <name type="scientific">Perkinsus olseni</name>
    <name type="common">Perkinsus atlanticus</name>
    <dbReference type="NCBI Taxonomy" id="32597"/>
    <lineage>
        <taxon>Eukaryota</taxon>
        <taxon>Sar</taxon>
        <taxon>Alveolata</taxon>
        <taxon>Perkinsozoa</taxon>
        <taxon>Perkinsea</taxon>
        <taxon>Perkinsida</taxon>
        <taxon>Perkinsidae</taxon>
        <taxon>Perkinsus</taxon>
    </lineage>
</organism>
<dbReference type="Proteomes" id="UP000553632">
    <property type="component" value="Unassembled WGS sequence"/>
</dbReference>